<name>A0A931E6U0_9BACT</name>
<evidence type="ECO:0000313" key="3">
    <source>
        <dbReference type="Proteomes" id="UP000628448"/>
    </source>
</evidence>
<keyword evidence="3" id="KW-1185">Reference proteome</keyword>
<evidence type="ECO:0000313" key="2">
    <source>
        <dbReference type="EMBL" id="MBG9376521.1"/>
    </source>
</evidence>
<keyword evidence="1" id="KW-0175">Coiled coil</keyword>
<feature type="coiled-coil region" evidence="1">
    <location>
        <begin position="10"/>
        <end position="57"/>
    </location>
</feature>
<comment type="caution">
    <text evidence="2">The sequence shown here is derived from an EMBL/GenBank/DDBJ whole genome shotgun (WGS) entry which is preliminary data.</text>
</comment>
<proteinExistence type="predicted"/>
<dbReference type="RefSeq" id="WP_196990529.1">
    <property type="nucleotide sequence ID" value="NZ_JADWYR010000001.1"/>
</dbReference>
<accession>A0A931E6U0</accession>
<evidence type="ECO:0000256" key="1">
    <source>
        <dbReference type="SAM" id="Coils"/>
    </source>
</evidence>
<dbReference type="Proteomes" id="UP000628448">
    <property type="component" value="Unassembled WGS sequence"/>
</dbReference>
<dbReference type="AlphaFoldDB" id="A0A931E6U0"/>
<protein>
    <submittedName>
        <fullName evidence="2">Uncharacterized protein</fullName>
    </submittedName>
</protein>
<organism evidence="2 3">
    <name type="scientific">Panacibacter microcysteis</name>
    <dbReference type="NCBI Taxonomy" id="2793269"/>
    <lineage>
        <taxon>Bacteria</taxon>
        <taxon>Pseudomonadati</taxon>
        <taxon>Bacteroidota</taxon>
        <taxon>Chitinophagia</taxon>
        <taxon>Chitinophagales</taxon>
        <taxon>Chitinophagaceae</taxon>
        <taxon>Panacibacter</taxon>
    </lineage>
</organism>
<sequence>MQSHIPHINIQQLEAELRDEKSKFAKAFHRGKSMGELREVVDKIHALEQRVRNLLQQSFNRQ</sequence>
<gene>
    <name evidence="2" type="ORF">I5907_09770</name>
</gene>
<dbReference type="EMBL" id="JADWYR010000001">
    <property type="protein sequence ID" value="MBG9376521.1"/>
    <property type="molecule type" value="Genomic_DNA"/>
</dbReference>
<reference evidence="2" key="1">
    <citation type="submission" date="2020-11" db="EMBL/GenBank/DDBJ databases">
        <title>Bacterial whole genome sequence for Panacibacter sp. DH6.</title>
        <authorList>
            <person name="Le V."/>
            <person name="Ko S."/>
            <person name="Ahn C.-Y."/>
            <person name="Oh H.-M."/>
        </authorList>
    </citation>
    <scope>NUCLEOTIDE SEQUENCE</scope>
    <source>
        <strain evidence="2">DH6</strain>
    </source>
</reference>